<comment type="caution">
    <text evidence="1">The sequence shown here is derived from an EMBL/GenBank/DDBJ whole genome shotgun (WGS) entry which is preliminary data.</text>
</comment>
<dbReference type="Proteomes" id="UP000823638">
    <property type="component" value="Unassembled WGS sequence"/>
</dbReference>
<name>A0A9D9HP94_9SPIR</name>
<evidence type="ECO:0000313" key="1">
    <source>
        <dbReference type="EMBL" id="MBO8457440.1"/>
    </source>
</evidence>
<dbReference type="EMBL" id="JADIMM010000062">
    <property type="protein sequence ID" value="MBO8457440.1"/>
    <property type="molecule type" value="Genomic_DNA"/>
</dbReference>
<protein>
    <submittedName>
        <fullName evidence="1">Uncharacterized protein</fullName>
    </submittedName>
</protein>
<evidence type="ECO:0000313" key="2">
    <source>
        <dbReference type="Proteomes" id="UP000823638"/>
    </source>
</evidence>
<sequence length="52" mass="6191">MTSSKRKPEKPSIKELQTRIKDENYIQSAILRIAQILSDELAEIRRDTYERK</sequence>
<reference evidence="1" key="1">
    <citation type="submission" date="2020-10" db="EMBL/GenBank/DDBJ databases">
        <authorList>
            <person name="Gilroy R."/>
        </authorList>
    </citation>
    <scope>NUCLEOTIDE SEQUENCE</scope>
    <source>
        <strain evidence="1">10532</strain>
    </source>
</reference>
<organism evidence="1 2">
    <name type="scientific">Candidatus Gallitreponema excrementavium</name>
    <dbReference type="NCBI Taxonomy" id="2840840"/>
    <lineage>
        <taxon>Bacteria</taxon>
        <taxon>Pseudomonadati</taxon>
        <taxon>Spirochaetota</taxon>
        <taxon>Spirochaetia</taxon>
        <taxon>Spirochaetales</taxon>
        <taxon>Candidatus Gallitreponema</taxon>
    </lineage>
</organism>
<proteinExistence type="predicted"/>
<dbReference type="AlphaFoldDB" id="A0A9D9HP94"/>
<accession>A0A9D9HP94</accession>
<gene>
    <name evidence="1" type="ORF">IAA81_04335</name>
</gene>
<reference evidence="1" key="2">
    <citation type="journal article" date="2021" name="PeerJ">
        <title>Extensive microbial diversity within the chicken gut microbiome revealed by metagenomics and culture.</title>
        <authorList>
            <person name="Gilroy R."/>
            <person name="Ravi A."/>
            <person name="Getino M."/>
            <person name="Pursley I."/>
            <person name="Horton D.L."/>
            <person name="Alikhan N.F."/>
            <person name="Baker D."/>
            <person name="Gharbi K."/>
            <person name="Hall N."/>
            <person name="Watson M."/>
            <person name="Adriaenssens E.M."/>
            <person name="Foster-Nyarko E."/>
            <person name="Jarju S."/>
            <person name="Secka A."/>
            <person name="Antonio M."/>
            <person name="Oren A."/>
            <person name="Chaudhuri R.R."/>
            <person name="La Ragione R."/>
            <person name="Hildebrand F."/>
            <person name="Pallen M.J."/>
        </authorList>
    </citation>
    <scope>NUCLEOTIDE SEQUENCE</scope>
    <source>
        <strain evidence="1">10532</strain>
    </source>
</reference>